<evidence type="ECO:0000256" key="3">
    <source>
        <dbReference type="ARBA" id="ARBA00004810"/>
    </source>
</evidence>
<dbReference type="EC" id="4.3.1.19" evidence="12"/>
<evidence type="ECO:0000256" key="2">
    <source>
        <dbReference type="ARBA" id="ARBA00001933"/>
    </source>
</evidence>
<comment type="pathway">
    <text evidence="3 12">Amino-acid biosynthesis; L-isoleucine biosynthesis; 2-oxobutanoate from L-threonine: step 1/1.</text>
</comment>
<dbReference type="InterPro" id="IPR000634">
    <property type="entry name" value="Ser/Thr_deHydtase_PyrdxlP-BS"/>
</dbReference>
<dbReference type="CDD" id="cd01562">
    <property type="entry name" value="Thr-dehyd"/>
    <property type="match status" value="1"/>
</dbReference>
<dbReference type="STRING" id="1705.CA21670_04270"/>
<organism evidence="14 15">
    <name type="scientific">Corynebacterium stationis</name>
    <dbReference type="NCBI Taxonomy" id="1705"/>
    <lineage>
        <taxon>Bacteria</taxon>
        <taxon>Bacillati</taxon>
        <taxon>Actinomycetota</taxon>
        <taxon>Actinomycetes</taxon>
        <taxon>Mycobacteriales</taxon>
        <taxon>Corynebacteriaceae</taxon>
        <taxon>Corynebacterium</taxon>
    </lineage>
</organism>
<dbReference type="PANTHER" id="PTHR48078">
    <property type="entry name" value="THREONINE DEHYDRATASE, MITOCHONDRIAL-RELATED"/>
    <property type="match status" value="1"/>
</dbReference>
<comment type="function">
    <text evidence="11 12">Catalyzes the anaerobic formation of alpha-ketobutyrate and ammonia from threonine in a two-step reaction. The first step involved a dehydration of threonine and a production of enamine intermediates (aminocrotonate), which tautomerizes to its imine form (iminobutyrate). Both intermediates are unstable and short-lived. The second step is the nonenzymatic hydrolysis of the enamine/imine intermediates to form 2-ketobutyrate and free ammonia. In the low water environment of the cell, the second step is accelerated by RidA.</text>
</comment>
<dbReference type="PANTHER" id="PTHR48078:SF11">
    <property type="entry name" value="THREONINE DEHYDRATASE, MITOCHONDRIAL"/>
    <property type="match status" value="1"/>
</dbReference>
<dbReference type="GO" id="GO:0003941">
    <property type="term" value="F:L-serine ammonia-lyase activity"/>
    <property type="evidence" value="ECO:0007669"/>
    <property type="project" value="TreeGrafter"/>
</dbReference>
<dbReference type="FunFam" id="3.40.1020.10:FF:000002">
    <property type="entry name" value="L-threonine dehydratase"/>
    <property type="match status" value="1"/>
</dbReference>
<dbReference type="EMBL" id="LSTQ01000026">
    <property type="protein sequence ID" value="OAH24998.1"/>
    <property type="molecule type" value="Genomic_DNA"/>
</dbReference>
<comment type="catalytic activity">
    <reaction evidence="1 12">
        <text>L-threonine = 2-oxobutanoate + NH4(+)</text>
        <dbReference type="Rhea" id="RHEA:22108"/>
        <dbReference type="ChEBI" id="CHEBI:16763"/>
        <dbReference type="ChEBI" id="CHEBI:28938"/>
        <dbReference type="ChEBI" id="CHEBI:57926"/>
        <dbReference type="EC" id="4.3.1.19"/>
    </reaction>
</comment>
<dbReference type="InterPro" id="IPR036052">
    <property type="entry name" value="TrpB-like_PALP_sf"/>
</dbReference>
<evidence type="ECO:0000256" key="1">
    <source>
        <dbReference type="ARBA" id="ARBA00001274"/>
    </source>
</evidence>
<evidence type="ECO:0000313" key="14">
    <source>
        <dbReference type="EMBL" id="OAH24998.1"/>
    </source>
</evidence>
<dbReference type="InterPro" id="IPR011820">
    <property type="entry name" value="IlvA"/>
</dbReference>
<dbReference type="GO" id="GO:0009097">
    <property type="term" value="P:isoleucine biosynthetic process"/>
    <property type="evidence" value="ECO:0007669"/>
    <property type="project" value="UniProtKB-UniRule"/>
</dbReference>
<comment type="similarity">
    <text evidence="4 12">Belongs to the serine/threonine dehydratase family.</text>
</comment>
<evidence type="ECO:0000256" key="7">
    <source>
        <dbReference type="ARBA" id="ARBA00022624"/>
    </source>
</evidence>
<keyword evidence="8 12" id="KW-0663">Pyridoxal phosphate</keyword>
<evidence type="ECO:0000256" key="4">
    <source>
        <dbReference type="ARBA" id="ARBA00010869"/>
    </source>
</evidence>
<dbReference type="InterPro" id="IPR001926">
    <property type="entry name" value="TrpB-like_PALP"/>
</dbReference>
<dbReference type="GO" id="GO:0006567">
    <property type="term" value="P:L-threonine catabolic process"/>
    <property type="evidence" value="ECO:0007669"/>
    <property type="project" value="TreeGrafter"/>
</dbReference>
<proteinExistence type="inferred from homology"/>
<dbReference type="InterPro" id="IPR038110">
    <property type="entry name" value="TD_ACT-like_sf"/>
</dbReference>
<evidence type="ECO:0000256" key="6">
    <source>
        <dbReference type="ARBA" id="ARBA00022605"/>
    </source>
</evidence>
<comment type="cofactor">
    <cofactor evidence="2 12">
        <name>pyridoxal 5'-phosphate</name>
        <dbReference type="ChEBI" id="CHEBI:597326"/>
    </cofactor>
</comment>
<keyword evidence="7 12" id="KW-0412">Isoleucine biosynthesis</keyword>
<dbReference type="GO" id="GO:0004794">
    <property type="term" value="F:threonine deaminase activity"/>
    <property type="evidence" value="ECO:0007669"/>
    <property type="project" value="UniProtKB-UniRule"/>
</dbReference>
<evidence type="ECO:0000256" key="5">
    <source>
        <dbReference type="ARBA" id="ARBA00011881"/>
    </source>
</evidence>
<keyword evidence="10 12" id="KW-0100">Branched-chain amino acid biosynthesis</keyword>
<evidence type="ECO:0000256" key="8">
    <source>
        <dbReference type="ARBA" id="ARBA00022898"/>
    </source>
</evidence>
<dbReference type="NCBIfam" id="TIGR02079">
    <property type="entry name" value="THD1"/>
    <property type="match status" value="1"/>
</dbReference>
<keyword evidence="9 12" id="KW-0456">Lyase</keyword>
<comment type="caution">
    <text evidence="14">The sequence shown here is derived from an EMBL/GenBank/DDBJ whole genome shotgun (WGS) entry which is preliminary data.</text>
</comment>
<dbReference type="Proteomes" id="UP000076947">
    <property type="component" value="Unassembled WGS sequence"/>
</dbReference>
<dbReference type="InterPro" id="IPR001721">
    <property type="entry name" value="TD_ACT-like"/>
</dbReference>
<feature type="domain" description="ACT-like" evidence="13">
    <location>
        <begin position="347"/>
        <end position="421"/>
    </location>
</feature>
<dbReference type="PROSITE" id="PS00165">
    <property type="entry name" value="DEHYDRATASE_SER_THR"/>
    <property type="match status" value="1"/>
</dbReference>
<evidence type="ECO:0000313" key="15">
    <source>
        <dbReference type="Proteomes" id="UP000076947"/>
    </source>
</evidence>
<evidence type="ECO:0000256" key="11">
    <source>
        <dbReference type="ARBA" id="ARBA00025527"/>
    </source>
</evidence>
<dbReference type="GO" id="GO:0030170">
    <property type="term" value="F:pyridoxal phosphate binding"/>
    <property type="evidence" value="ECO:0007669"/>
    <property type="project" value="InterPro"/>
</dbReference>
<evidence type="ECO:0000256" key="9">
    <source>
        <dbReference type="ARBA" id="ARBA00023239"/>
    </source>
</evidence>
<dbReference type="OrthoDB" id="9811476at2"/>
<gene>
    <name evidence="12" type="primary">ilvA</name>
    <name evidence="14" type="ORF">AYJ05_07145</name>
</gene>
<protein>
    <recommendedName>
        <fullName evidence="12">L-threonine dehydratase</fullName>
        <ecNumber evidence="12">4.3.1.19</ecNumber>
    </recommendedName>
    <alternativeName>
        <fullName evidence="12">Threonine deaminase</fullName>
    </alternativeName>
</protein>
<sequence length="431" mass="45915">MSTSQKVTAEKFVPVRASDIQLAQARISSEIAPTPLQYCPRLSEQTGCDVFLKREDLQGVRSYKIRGAFFAISNLSEEEKAAGIVTASAGNHAQGVAYACSTMGIKGKIFVPGPTPKQKRDRIMVHGGDMVELVVTGANFDEAAAAAHEDADARGATFIEPFDARDTVIGQGTVAAEIISQLSSQGRSLDTVIVPVGGGGLLSGVTSYLADMAPRTSIVGIEPAGAASLSAAFEADEPVTLDTVDPFVDGAAVKRIGQVPYTILDANRGRLHWDTVTEGAVSTELLELYQNEGIIAEPAGALSVTGLHKVNLRPGSTVVCIISGGNNDVLRYAEIMERSLVHRGLKHYFLVNFPQEPGQLRDFLANILGPDDDITLFEYLKRNNRETGAALVGIELGSAAGIDGLLERMEASRIDCRQLKPGTPEYDFLVA</sequence>
<evidence type="ECO:0000259" key="13">
    <source>
        <dbReference type="PROSITE" id="PS51672"/>
    </source>
</evidence>
<dbReference type="PROSITE" id="PS51672">
    <property type="entry name" value="ACT_LIKE"/>
    <property type="match status" value="1"/>
</dbReference>
<dbReference type="Gene3D" id="3.40.50.1100">
    <property type="match status" value="2"/>
</dbReference>
<dbReference type="SUPFAM" id="SSF53686">
    <property type="entry name" value="Tryptophan synthase beta subunit-like PLP-dependent enzymes"/>
    <property type="match status" value="1"/>
</dbReference>
<accession>A0A177I858</accession>
<dbReference type="FunFam" id="3.40.50.1100:FF:000005">
    <property type="entry name" value="Threonine dehydratase catabolic"/>
    <property type="match status" value="1"/>
</dbReference>
<keyword evidence="15" id="KW-1185">Reference proteome</keyword>
<comment type="subunit">
    <text evidence="5 12">Homotetramer.</text>
</comment>
<name>A0A177I858_9CORY</name>
<evidence type="ECO:0000256" key="10">
    <source>
        <dbReference type="ARBA" id="ARBA00023304"/>
    </source>
</evidence>
<dbReference type="InterPro" id="IPR050147">
    <property type="entry name" value="Ser/Thr_Dehydratase"/>
</dbReference>
<dbReference type="Gene3D" id="3.40.1020.10">
    <property type="entry name" value="Biosynthetic Threonine Deaminase, Domain 3"/>
    <property type="match status" value="1"/>
</dbReference>
<dbReference type="GO" id="GO:0006565">
    <property type="term" value="P:L-serine catabolic process"/>
    <property type="evidence" value="ECO:0007669"/>
    <property type="project" value="TreeGrafter"/>
</dbReference>
<dbReference type="Pfam" id="PF00291">
    <property type="entry name" value="PALP"/>
    <property type="match status" value="1"/>
</dbReference>
<dbReference type="RefSeq" id="WP_066840814.1">
    <property type="nucleotide sequence ID" value="NZ_CP132192.1"/>
</dbReference>
<dbReference type="NCBIfam" id="NF006390">
    <property type="entry name" value="PRK08639.1"/>
    <property type="match status" value="1"/>
</dbReference>
<reference evidence="15" key="1">
    <citation type="submission" date="2016-02" db="EMBL/GenBank/DDBJ databases">
        <authorList>
            <person name="Kaur G."/>
            <person name="Nair G.R."/>
            <person name="Mayilraj S."/>
        </authorList>
    </citation>
    <scope>NUCLEOTIDE SEQUENCE [LARGE SCALE GENOMIC DNA]</scope>
    <source>
        <strain evidence="15">GA-15</strain>
    </source>
</reference>
<dbReference type="Pfam" id="PF00585">
    <property type="entry name" value="Thr_dehydrat_C"/>
    <property type="match status" value="1"/>
</dbReference>
<evidence type="ECO:0000256" key="12">
    <source>
        <dbReference type="RuleBase" id="RU362012"/>
    </source>
</evidence>
<dbReference type="AlphaFoldDB" id="A0A177I858"/>
<keyword evidence="6 12" id="KW-0028">Amino-acid biosynthesis</keyword>
<dbReference type="UniPathway" id="UPA00047">
    <property type="reaction ID" value="UER00054"/>
</dbReference>